<dbReference type="InterPro" id="IPR001375">
    <property type="entry name" value="Peptidase_S9_cat"/>
</dbReference>
<dbReference type="PANTHER" id="PTHR42776:SF4">
    <property type="entry name" value="ACYLAMINO-ACID-RELEASING ENZYME"/>
    <property type="match status" value="1"/>
</dbReference>
<evidence type="ECO:0000259" key="9">
    <source>
        <dbReference type="Pfam" id="PF00326"/>
    </source>
</evidence>
<evidence type="ECO:0000256" key="4">
    <source>
        <dbReference type="ARBA" id="ARBA00011881"/>
    </source>
</evidence>
<protein>
    <recommendedName>
        <fullName evidence="5">acylaminoacyl-peptidase</fullName>
        <ecNumber evidence="5">3.4.19.1</ecNumber>
    </recommendedName>
    <alternativeName>
        <fullName evidence="8">Dipeptidyl-peptidase V</fullName>
    </alternativeName>
</protein>
<keyword evidence="7" id="KW-0378">Hydrolase</keyword>
<proteinExistence type="inferred from homology"/>
<dbReference type="PANTHER" id="PTHR42776">
    <property type="entry name" value="SERINE PEPTIDASE S9 FAMILY MEMBER"/>
    <property type="match status" value="1"/>
</dbReference>
<comment type="catalytic activity">
    <reaction evidence="1">
        <text>Cleavage of an N-acetyl or N-formyl amino acid from the N-terminus of a polypeptide.</text>
        <dbReference type="EC" id="3.4.19.1"/>
    </reaction>
</comment>
<evidence type="ECO:0000313" key="11">
    <source>
        <dbReference type="EMBL" id="KAA1095208.1"/>
    </source>
</evidence>
<feature type="domain" description="Peptidase S9 prolyl oligopeptidase catalytic" evidence="9">
    <location>
        <begin position="539"/>
        <end position="649"/>
    </location>
</feature>
<dbReference type="InterPro" id="IPR029058">
    <property type="entry name" value="AB_hydrolase_fold"/>
</dbReference>
<evidence type="ECO:0000256" key="5">
    <source>
        <dbReference type="ARBA" id="ARBA00012917"/>
    </source>
</evidence>
<feature type="domain" description="Peptidase S9 prolyl oligopeptidase catalytic" evidence="9">
    <location>
        <begin position="691"/>
        <end position="762"/>
    </location>
</feature>
<dbReference type="GO" id="GO:0006508">
    <property type="term" value="P:proteolysis"/>
    <property type="evidence" value="ECO:0007669"/>
    <property type="project" value="InterPro"/>
</dbReference>
<feature type="domain" description="Acylamino-acid-releasing enzyme N-terminal" evidence="10">
    <location>
        <begin position="24"/>
        <end position="472"/>
    </location>
</feature>
<evidence type="ECO:0000259" key="10">
    <source>
        <dbReference type="Pfam" id="PF19283"/>
    </source>
</evidence>
<evidence type="ECO:0000313" key="12">
    <source>
        <dbReference type="EMBL" id="KAA1121479.1"/>
    </source>
</evidence>
<sequence>MVTIINNMKDKNNENQFTSPELKPEKLYSQLASIPTISSGRFINRQLGPTSIQLDYSIRDHGRLTKLRARQSFHLIKHSDSSQIINGTLEFIDAEINYQSLSPSGSKYAIFRTLTTPGKPPKKQFYLEIWETRTNRQLVSHNLTSIHQSFLLNDTFGYPSWNSSESQIAYLAEITTEKDRASWLERNRYVPDFGEQLTGIQLPAIFVASIDDSIRDSNQILARIVQLTDQSTDLSRLVLGQPVFGPNSDEESVEIFCTGFASLSDLRRLGLIYCQNRPSTIYRLSFKIPLIERGTDQQALKLLHPADFTSHRISDPNRSARSPRVIEGKIIYLSNPIGGPHASCASLNMYEPKTNKDKVLVGPVDEPGPDDQFPGLYIDDLTSQPILFDPSDPQKASIVTSSIWGSLKIMLTIDLRSGEIKAHPPPCDGSCTVLNTNGGQQVLCVISQTDSSPQVWIGKLEDDSQFSWQKVTHLEASADVQSQLSNLKSQIIKLPPNDLGPTEIVLTSPTFDLLHSRRERKASLIILPHGGPHSTSLNEFSPSTAAMALLGHSIAYINYPGSLGFGQKWVEDLPKRLSIADVDSCKLALDHLLSLDLIKELEIGHRIFVNGGSHGGFITAHLTSRYPELFAAACMRNPVVDLVGTASGGSDIPDWSYAEANINFPLLSSGLGSNNEEIGKVSVNEIDFKILRDRSPIKFIQNVKTPTLILLGNQDRRVSNQQGLAWYHGLKSLKTEAELVLFEDNSHPLNSIYAELNSFMIWFEFLDSR</sequence>
<dbReference type="EC" id="3.4.19.1" evidence="5"/>
<name>A0A5B0P4Y7_PUCGR</name>
<dbReference type="AlphaFoldDB" id="A0A5B0P4Y7"/>
<dbReference type="InterPro" id="IPR045550">
    <property type="entry name" value="AARE_N"/>
</dbReference>
<keyword evidence="13" id="KW-1185">Reference proteome</keyword>
<dbReference type="SUPFAM" id="SSF53474">
    <property type="entry name" value="alpha/beta-Hydrolases"/>
    <property type="match status" value="1"/>
</dbReference>
<keyword evidence="6" id="KW-0963">Cytoplasm</keyword>
<dbReference type="EMBL" id="VDEP01000238">
    <property type="protein sequence ID" value="KAA1121479.1"/>
    <property type="molecule type" value="Genomic_DNA"/>
</dbReference>
<accession>A0A5B0P4Y7</accession>
<organism evidence="11 13">
    <name type="scientific">Puccinia graminis f. sp. tritici</name>
    <dbReference type="NCBI Taxonomy" id="56615"/>
    <lineage>
        <taxon>Eukaryota</taxon>
        <taxon>Fungi</taxon>
        <taxon>Dikarya</taxon>
        <taxon>Basidiomycota</taxon>
        <taxon>Pucciniomycotina</taxon>
        <taxon>Pucciniomycetes</taxon>
        <taxon>Pucciniales</taxon>
        <taxon>Pucciniaceae</taxon>
        <taxon>Puccinia</taxon>
    </lineage>
</organism>
<comment type="subunit">
    <text evidence="4">Homotetramer.</text>
</comment>
<evidence type="ECO:0000256" key="3">
    <source>
        <dbReference type="ARBA" id="ARBA00010040"/>
    </source>
</evidence>
<dbReference type="GO" id="GO:0005737">
    <property type="term" value="C:cytoplasm"/>
    <property type="evidence" value="ECO:0007669"/>
    <property type="project" value="UniProtKB-SubCell"/>
</dbReference>
<evidence type="ECO:0000256" key="7">
    <source>
        <dbReference type="ARBA" id="ARBA00022801"/>
    </source>
</evidence>
<dbReference type="EMBL" id="VSWC01000079">
    <property type="protein sequence ID" value="KAA1095208.1"/>
    <property type="molecule type" value="Genomic_DNA"/>
</dbReference>
<dbReference type="Proteomes" id="UP000324748">
    <property type="component" value="Unassembled WGS sequence"/>
</dbReference>
<evidence type="ECO:0000313" key="14">
    <source>
        <dbReference type="Proteomes" id="UP000325313"/>
    </source>
</evidence>
<dbReference type="FunFam" id="3.40.50.1820:FF:000903">
    <property type="entry name" value="Uncharacterized protein"/>
    <property type="match status" value="1"/>
</dbReference>
<dbReference type="Pfam" id="PF00326">
    <property type="entry name" value="Peptidase_S9"/>
    <property type="match status" value="2"/>
</dbReference>
<dbReference type="GO" id="GO:0008242">
    <property type="term" value="F:omega peptidase activity"/>
    <property type="evidence" value="ECO:0007669"/>
    <property type="project" value="UniProtKB-EC"/>
</dbReference>
<gene>
    <name evidence="11" type="ORF">PGT21_036596</name>
    <name evidence="12" type="ORF">PGTUg99_028484</name>
</gene>
<dbReference type="Proteomes" id="UP000325313">
    <property type="component" value="Unassembled WGS sequence"/>
</dbReference>
<evidence type="ECO:0000256" key="1">
    <source>
        <dbReference type="ARBA" id="ARBA00000721"/>
    </source>
</evidence>
<evidence type="ECO:0000313" key="13">
    <source>
        <dbReference type="Proteomes" id="UP000324748"/>
    </source>
</evidence>
<evidence type="ECO:0000256" key="8">
    <source>
        <dbReference type="ARBA" id="ARBA00032829"/>
    </source>
</evidence>
<evidence type="ECO:0000256" key="2">
    <source>
        <dbReference type="ARBA" id="ARBA00004496"/>
    </source>
</evidence>
<dbReference type="Gene3D" id="3.40.50.1820">
    <property type="entry name" value="alpha/beta hydrolase"/>
    <property type="match status" value="1"/>
</dbReference>
<dbReference type="GO" id="GO:0004252">
    <property type="term" value="F:serine-type endopeptidase activity"/>
    <property type="evidence" value="ECO:0007669"/>
    <property type="project" value="TreeGrafter"/>
</dbReference>
<comment type="caution">
    <text evidence="11">The sequence shown here is derived from an EMBL/GenBank/DDBJ whole genome shotgun (WGS) entry which is preliminary data.</text>
</comment>
<reference evidence="13 14" key="1">
    <citation type="submission" date="2019-05" db="EMBL/GenBank/DDBJ databases">
        <title>Emergence of the Ug99 lineage of the wheat stem rust pathogen through somatic hybridization.</title>
        <authorList>
            <person name="Li F."/>
            <person name="Upadhyaya N.M."/>
            <person name="Sperschneider J."/>
            <person name="Matny O."/>
            <person name="Nguyen-Phuc H."/>
            <person name="Mago R."/>
            <person name="Raley C."/>
            <person name="Miller M.E."/>
            <person name="Silverstein K.A.T."/>
            <person name="Henningsen E."/>
            <person name="Hirsch C.D."/>
            <person name="Visser B."/>
            <person name="Pretorius Z.A."/>
            <person name="Steffenson B.J."/>
            <person name="Schwessinger B."/>
            <person name="Dodds P.N."/>
            <person name="Figueroa M."/>
        </authorList>
    </citation>
    <scope>NUCLEOTIDE SEQUENCE [LARGE SCALE GENOMIC DNA]</scope>
    <source>
        <strain evidence="11">21-0</strain>
        <strain evidence="12 14">Ug99</strain>
    </source>
</reference>
<comment type="similarity">
    <text evidence="3">Belongs to the peptidase S9C family.</text>
</comment>
<comment type="subcellular location">
    <subcellularLocation>
        <location evidence="2">Cytoplasm</location>
    </subcellularLocation>
</comment>
<dbReference type="OrthoDB" id="43744at2759"/>
<evidence type="ECO:0000256" key="6">
    <source>
        <dbReference type="ARBA" id="ARBA00022490"/>
    </source>
</evidence>
<dbReference type="Pfam" id="PF19283">
    <property type="entry name" value="APEH_N"/>
    <property type="match status" value="1"/>
</dbReference>